<name>A0A2T0BMP7_9CLOT</name>
<evidence type="ECO:0000256" key="8">
    <source>
        <dbReference type="ARBA" id="ARBA00023012"/>
    </source>
</evidence>
<dbReference type="PANTHER" id="PTHR24421:SF10">
    <property type="entry name" value="NITRATE_NITRITE SENSOR PROTEIN NARQ"/>
    <property type="match status" value="1"/>
</dbReference>
<dbReference type="InterPro" id="IPR050482">
    <property type="entry name" value="Sensor_HK_TwoCompSys"/>
</dbReference>
<dbReference type="Gene3D" id="1.20.5.1930">
    <property type="match status" value="1"/>
</dbReference>
<dbReference type="InterPro" id="IPR011712">
    <property type="entry name" value="Sig_transdc_His_kin_sub3_dim/P"/>
</dbReference>
<feature type="transmembrane region" description="Helical" evidence="9">
    <location>
        <begin position="112"/>
        <end position="131"/>
    </location>
</feature>
<dbReference type="EC" id="2.7.13.3" evidence="2"/>
<dbReference type="Pfam" id="PF07730">
    <property type="entry name" value="HisKA_3"/>
    <property type="match status" value="1"/>
</dbReference>
<keyword evidence="3" id="KW-0597">Phosphoprotein</keyword>
<dbReference type="Proteomes" id="UP000237798">
    <property type="component" value="Unassembled WGS sequence"/>
</dbReference>
<dbReference type="GO" id="GO:0046983">
    <property type="term" value="F:protein dimerization activity"/>
    <property type="evidence" value="ECO:0007669"/>
    <property type="project" value="InterPro"/>
</dbReference>
<feature type="transmembrane region" description="Helical" evidence="9">
    <location>
        <begin position="66"/>
        <end position="83"/>
    </location>
</feature>
<dbReference type="GO" id="GO:0000155">
    <property type="term" value="F:phosphorelay sensor kinase activity"/>
    <property type="evidence" value="ECO:0007669"/>
    <property type="project" value="InterPro"/>
</dbReference>
<sequence>MNKILKLWNLIKSKFLYLLLILSVIPRLLYANKLYPADMIFIVLVIVQFILTYMQFNTMKYSKKKALIFLAFCMALSVILLLLNSNNNFILFYYFFILDNVFEFDSRETRRALIFCHMSGFMLYLLVDNILINKIPFYTDVSSYVFCSFVYIMVLFVYICIHEYRYEMNNLKMLNCSLIDYSFKEREHLVLNERNRISQELHDSLGHSLMALSMNVKYIKAIKDREKINHEINELESLISKSIQSLRETVYNLRKLDENFSLHNEITSIISKFNKLNIIKITLNYDNNIEKSSIAIKNILISTIKESITNSLKHGNSAKIFISIKLIRNTIKLIIKDNGDGCSCIIKSEGLAGIENRFKTFNGTINFITSPNKGFTITASIPEVIIDDKSNDS</sequence>
<keyword evidence="6 11" id="KW-0418">Kinase</keyword>
<dbReference type="InterPro" id="IPR036890">
    <property type="entry name" value="HATPase_C_sf"/>
</dbReference>
<comment type="catalytic activity">
    <reaction evidence="1">
        <text>ATP + protein L-histidine = ADP + protein N-phospho-L-histidine.</text>
        <dbReference type="EC" id="2.7.13.3"/>
    </reaction>
</comment>
<evidence type="ECO:0000256" key="7">
    <source>
        <dbReference type="ARBA" id="ARBA00022840"/>
    </source>
</evidence>
<keyword evidence="9" id="KW-0472">Membrane</keyword>
<proteinExistence type="predicted"/>
<feature type="transmembrane region" description="Helical" evidence="9">
    <location>
        <begin position="35"/>
        <end position="54"/>
    </location>
</feature>
<keyword evidence="12" id="KW-1185">Reference proteome</keyword>
<dbReference type="OrthoDB" id="199946at2"/>
<feature type="transmembrane region" description="Helical" evidence="9">
    <location>
        <begin position="143"/>
        <end position="161"/>
    </location>
</feature>
<feature type="transmembrane region" description="Helical" evidence="9">
    <location>
        <begin position="7"/>
        <end position="29"/>
    </location>
</feature>
<dbReference type="GO" id="GO:0005524">
    <property type="term" value="F:ATP binding"/>
    <property type="evidence" value="ECO:0007669"/>
    <property type="project" value="UniProtKB-KW"/>
</dbReference>
<dbReference type="PANTHER" id="PTHR24421">
    <property type="entry name" value="NITRATE/NITRITE SENSOR PROTEIN NARX-RELATED"/>
    <property type="match status" value="1"/>
</dbReference>
<keyword evidence="9" id="KW-1133">Transmembrane helix</keyword>
<evidence type="ECO:0000256" key="1">
    <source>
        <dbReference type="ARBA" id="ARBA00000085"/>
    </source>
</evidence>
<comment type="caution">
    <text evidence="11">The sequence shown here is derived from an EMBL/GenBank/DDBJ whole genome shotgun (WGS) entry which is preliminary data.</text>
</comment>
<reference evidence="11 12" key="1">
    <citation type="submission" date="2018-03" db="EMBL/GenBank/DDBJ databases">
        <title>Genome sequence of Clostridium luticellarii DSM 29923.</title>
        <authorList>
            <person name="Poehlein A."/>
            <person name="Daniel R."/>
        </authorList>
    </citation>
    <scope>NUCLEOTIDE SEQUENCE [LARGE SCALE GENOMIC DNA]</scope>
    <source>
        <strain evidence="11 12">DSM 29923</strain>
    </source>
</reference>
<evidence type="ECO:0000256" key="3">
    <source>
        <dbReference type="ARBA" id="ARBA00022553"/>
    </source>
</evidence>
<gene>
    <name evidence="11" type="primary">liaS</name>
    <name evidence="11" type="ORF">CLLU_18770</name>
</gene>
<evidence type="ECO:0000256" key="6">
    <source>
        <dbReference type="ARBA" id="ARBA00022777"/>
    </source>
</evidence>
<accession>A0A2T0BMP7</accession>
<evidence type="ECO:0000256" key="4">
    <source>
        <dbReference type="ARBA" id="ARBA00022679"/>
    </source>
</evidence>
<evidence type="ECO:0000256" key="9">
    <source>
        <dbReference type="SAM" id="Phobius"/>
    </source>
</evidence>
<keyword evidence="8" id="KW-0902">Two-component regulatory system</keyword>
<feature type="domain" description="Signal transduction histidine kinase subgroup 3 dimerisation and phosphoacceptor" evidence="10">
    <location>
        <begin position="193"/>
        <end position="255"/>
    </location>
</feature>
<evidence type="ECO:0000313" key="11">
    <source>
        <dbReference type="EMBL" id="PRR85141.1"/>
    </source>
</evidence>
<dbReference type="AlphaFoldDB" id="A0A2T0BMP7"/>
<dbReference type="Gene3D" id="3.30.565.10">
    <property type="entry name" value="Histidine kinase-like ATPase, C-terminal domain"/>
    <property type="match status" value="1"/>
</dbReference>
<keyword evidence="5" id="KW-0547">Nucleotide-binding</keyword>
<keyword evidence="7" id="KW-0067">ATP-binding</keyword>
<evidence type="ECO:0000256" key="2">
    <source>
        <dbReference type="ARBA" id="ARBA00012438"/>
    </source>
</evidence>
<dbReference type="EMBL" id="PVXP01000023">
    <property type="protein sequence ID" value="PRR85141.1"/>
    <property type="molecule type" value="Genomic_DNA"/>
</dbReference>
<evidence type="ECO:0000313" key="12">
    <source>
        <dbReference type="Proteomes" id="UP000237798"/>
    </source>
</evidence>
<dbReference type="GO" id="GO:0016020">
    <property type="term" value="C:membrane"/>
    <property type="evidence" value="ECO:0007669"/>
    <property type="project" value="InterPro"/>
</dbReference>
<organism evidence="11 12">
    <name type="scientific">Clostridium luticellarii</name>
    <dbReference type="NCBI Taxonomy" id="1691940"/>
    <lineage>
        <taxon>Bacteria</taxon>
        <taxon>Bacillati</taxon>
        <taxon>Bacillota</taxon>
        <taxon>Clostridia</taxon>
        <taxon>Eubacteriales</taxon>
        <taxon>Clostridiaceae</taxon>
        <taxon>Clostridium</taxon>
    </lineage>
</organism>
<dbReference type="SUPFAM" id="SSF55874">
    <property type="entry name" value="ATPase domain of HSP90 chaperone/DNA topoisomerase II/histidine kinase"/>
    <property type="match status" value="1"/>
</dbReference>
<protein>
    <recommendedName>
        <fullName evidence="2">histidine kinase</fullName>
        <ecNumber evidence="2">2.7.13.3</ecNumber>
    </recommendedName>
</protein>
<evidence type="ECO:0000259" key="10">
    <source>
        <dbReference type="Pfam" id="PF07730"/>
    </source>
</evidence>
<evidence type="ECO:0000256" key="5">
    <source>
        <dbReference type="ARBA" id="ARBA00022741"/>
    </source>
</evidence>
<dbReference type="RefSeq" id="WP_106009473.1">
    <property type="nucleotide sequence ID" value="NZ_JALCRC010000037.1"/>
</dbReference>
<keyword evidence="9" id="KW-0812">Transmembrane</keyword>
<keyword evidence="4 11" id="KW-0808">Transferase</keyword>